<dbReference type="SUPFAM" id="SSF53633">
    <property type="entry name" value="Carbamate kinase-like"/>
    <property type="match status" value="1"/>
</dbReference>
<keyword evidence="12" id="KW-1185">Reference proteome</keyword>
<evidence type="ECO:0000256" key="2">
    <source>
        <dbReference type="ARBA" id="ARBA00022571"/>
    </source>
</evidence>
<dbReference type="EMBL" id="JAOWKX010000003">
    <property type="protein sequence ID" value="MCV2884389.1"/>
    <property type="molecule type" value="Genomic_DNA"/>
</dbReference>
<evidence type="ECO:0000256" key="9">
    <source>
        <dbReference type="HAMAP-Rule" id="MF_00082"/>
    </source>
</evidence>
<dbReference type="InterPro" id="IPR037528">
    <property type="entry name" value="ArgB"/>
</dbReference>
<feature type="site" description="Transition state stabilizer" evidence="9">
    <location>
        <position position="22"/>
    </location>
</feature>
<keyword evidence="2 9" id="KW-0055">Arginine biosynthesis</keyword>
<keyword evidence="4 9" id="KW-0808">Transferase</keyword>
<dbReference type="Proteomes" id="UP001652504">
    <property type="component" value="Unassembled WGS sequence"/>
</dbReference>
<evidence type="ECO:0000313" key="11">
    <source>
        <dbReference type="EMBL" id="MCV2884389.1"/>
    </source>
</evidence>
<comment type="function">
    <text evidence="9">Catalyzes the ATP-dependent phosphorylation of N-acetyl-L-glutamate.</text>
</comment>
<dbReference type="RefSeq" id="WP_263711632.1">
    <property type="nucleotide sequence ID" value="NZ_JAOWKX010000003.1"/>
</dbReference>
<comment type="pathway">
    <text evidence="1 9">Amino-acid biosynthesis; L-arginine biosynthesis; N(2)-acetyl-L-ornithine from L-glutamate: step 2/4.</text>
</comment>
<keyword evidence="7 9" id="KW-0067">ATP-binding</keyword>
<sequence>MDIAHTSKPRQNRPSRPVIVVKVGGAFIDAPDKAALFFDALKAQQQDHHIVLVHGGGNHVQRLMDELNLDTQKVDGLRVTPQEHLPYVVGALAGTANKSLVALARQSGMAAVGISLADGNMTTCQQFSNKHGAVGTVMSGNKKLLQTLCSDDFFPIVSSIGCSAHGALLNVNADDAAVAVASVLNARLLLLSDVEGVLDNQKMPIRKLNQADIQTLIEQGVIRDGMAVKVNAALNAAKQLGQPVTIGSWQAPNIISRSLDKTAGTTISPH</sequence>
<evidence type="ECO:0000313" key="12">
    <source>
        <dbReference type="Proteomes" id="UP001652504"/>
    </source>
</evidence>
<feature type="domain" description="Aspartate/glutamate/uridylate kinase" evidence="10">
    <location>
        <begin position="18"/>
        <end position="247"/>
    </location>
</feature>
<evidence type="ECO:0000256" key="3">
    <source>
        <dbReference type="ARBA" id="ARBA00022605"/>
    </source>
</evidence>
<dbReference type="PANTHER" id="PTHR23342:SF0">
    <property type="entry name" value="N-ACETYLGLUTAMATE SYNTHASE, MITOCHONDRIAL"/>
    <property type="match status" value="1"/>
</dbReference>
<evidence type="ECO:0000256" key="8">
    <source>
        <dbReference type="ARBA" id="ARBA00048141"/>
    </source>
</evidence>
<dbReference type="InterPro" id="IPR004662">
    <property type="entry name" value="AcgluKinase_fam"/>
</dbReference>
<feature type="site" description="Transition state stabilizer" evidence="9">
    <location>
        <position position="229"/>
    </location>
</feature>
<dbReference type="HAMAP" id="MF_00082">
    <property type="entry name" value="ArgB"/>
    <property type="match status" value="1"/>
</dbReference>
<dbReference type="PIRSF" id="PIRSF000728">
    <property type="entry name" value="NAGK"/>
    <property type="match status" value="1"/>
</dbReference>
<keyword evidence="9" id="KW-0963">Cytoplasm</keyword>
<comment type="caution">
    <text evidence="11">The sequence shown here is derived from an EMBL/GenBank/DDBJ whole genome shotgun (WGS) entry which is preliminary data.</text>
</comment>
<evidence type="ECO:0000256" key="7">
    <source>
        <dbReference type="ARBA" id="ARBA00022840"/>
    </source>
</evidence>
<evidence type="ECO:0000259" key="10">
    <source>
        <dbReference type="Pfam" id="PF00696"/>
    </source>
</evidence>
<keyword evidence="6 9" id="KW-0418">Kinase</keyword>
<reference evidence="11 12" key="1">
    <citation type="submission" date="2022-10" db="EMBL/GenBank/DDBJ databases">
        <title>Aestuariibacter sp. AA17 isolated from Montipora capitata coral fragment.</title>
        <authorList>
            <person name="Emsley S.A."/>
            <person name="Pfannmuller K.M."/>
            <person name="Loughran R.M."/>
            <person name="Shlafstein M."/>
            <person name="Papke E."/>
            <person name="Saw J.H."/>
            <person name="Ushijima B."/>
            <person name="Videau P."/>
        </authorList>
    </citation>
    <scope>NUCLEOTIDE SEQUENCE [LARGE SCALE GENOMIC DNA]</scope>
    <source>
        <strain evidence="11 12">AA17</strain>
    </source>
</reference>
<keyword evidence="3 9" id="KW-0028">Amino-acid biosynthesis</keyword>
<comment type="similarity">
    <text evidence="9">Belongs to the acetylglutamate kinase family. ArgB subfamily.</text>
</comment>
<proteinExistence type="inferred from homology"/>
<dbReference type="InterPro" id="IPR036393">
    <property type="entry name" value="AceGlu_kinase-like_sf"/>
</dbReference>
<comment type="catalytic activity">
    <reaction evidence="8 9">
        <text>N-acetyl-L-glutamate + ATP = N-acetyl-L-glutamyl 5-phosphate + ADP</text>
        <dbReference type="Rhea" id="RHEA:14629"/>
        <dbReference type="ChEBI" id="CHEBI:30616"/>
        <dbReference type="ChEBI" id="CHEBI:44337"/>
        <dbReference type="ChEBI" id="CHEBI:57936"/>
        <dbReference type="ChEBI" id="CHEBI:456216"/>
        <dbReference type="EC" id="2.7.2.8"/>
    </reaction>
</comment>
<evidence type="ECO:0000256" key="4">
    <source>
        <dbReference type="ARBA" id="ARBA00022679"/>
    </source>
</evidence>
<dbReference type="NCBIfam" id="TIGR00761">
    <property type="entry name" value="argB"/>
    <property type="match status" value="1"/>
</dbReference>
<dbReference type="PANTHER" id="PTHR23342">
    <property type="entry name" value="N-ACETYLGLUTAMATE SYNTHASE"/>
    <property type="match status" value="1"/>
</dbReference>
<organism evidence="11 12">
    <name type="scientific">Fluctibacter corallii</name>
    <dbReference type="NCBI Taxonomy" id="2984329"/>
    <lineage>
        <taxon>Bacteria</taxon>
        <taxon>Pseudomonadati</taxon>
        <taxon>Pseudomonadota</taxon>
        <taxon>Gammaproteobacteria</taxon>
        <taxon>Alteromonadales</taxon>
        <taxon>Alteromonadaceae</taxon>
        <taxon>Fluctibacter</taxon>
    </lineage>
</organism>
<keyword evidence="5 9" id="KW-0547">Nucleotide-binding</keyword>
<protein>
    <recommendedName>
        <fullName evidence="9">Acetylglutamate kinase</fullName>
        <ecNumber evidence="9">2.7.2.8</ecNumber>
    </recommendedName>
    <alternativeName>
        <fullName evidence="9">N-acetyl-L-glutamate 5-phosphotransferase</fullName>
    </alternativeName>
    <alternativeName>
        <fullName evidence="9">NAG kinase</fullName>
        <shortName evidence="9">NAGK</shortName>
    </alternativeName>
</protein>
<dbReference type="Gene3D" id="3.40.1160.10">
    <property type="entry name" value="Acetylglutamate kinase-like"/>
    <property type="match status" value="1"/>
</dbReference>
<evidence type="ECO:0000256" key="5">
    <source>
        <dbReference type="ARBA" id="ARBA00022741"/>
    </source>
</evidence>
<accession>A0ABT3A6W6</accession>
<dbReference type="GO" id="GO:0003991">
    <property type="term" value="F:acetylglutamate kinase activity"/>
    <property type="evidence" value="ECO:0007669"/>
    <property type="project" value="UniProtKB-EC"/>
</dbReference>
<evidence type="ECO:0000256" key="6">
    <source>
        <dbReference type="ARBA" id="ARBA00022777"/>
    </source>
</evidence>
<name>A0ABT3A6W6_9ALTE</name>
<feature type="binding site" evidence="9">
    <location>
        <position position="78"/>
    </location>
    <ligand>
        <name>substrate</name>
    </ligand>
</feature>
<gene>
    <name evidence="9 11" type="primary">argB</name>
    <name evidence="11" type="ORF">OE749_06745</name>
</gene>
<evidence type="ECO:0000256" key="1">
    <source>
        <dbReference type="ARBA" id="ARBA00004828"/>
    </source>
</evidence>
<dbReference type="Pfam" id="PF00696">
    <property type="entry name" value="AA_kinase"/>
    <property type="match status" value="1"/>
</dbReference>
<feature type="binding site" evidence="9">
    <location>
        <position position="170"/>
    </location>
    <ligand>
        <name>substrate</name>
    </ligand>
</feature>
<dbReference type="EC" id="2.7.2.8" evidence="9"/>
<feature type="binding site" evidence="9">
    <location>
        <begin position="56"/>
        <end position="57"/>
    </location>
    <ligand>
        <name>substrate</name>
    </ligand>
</feature>
<dbReference type="InterPro" id="IPR001048">
    <property type="entry name" value="Asp/Glu/Uridylate_kinase"/>
</dbReference>
<comment type="subcellular location">
    <subcellularLocation>
        <location evidence="9">Cytoplasm</location>
    </subcellularLocation>
</comment>